<name>A0A0E9TX12_ANGAN</name>
<evidence type="ECO:0000313" key="1">
    <source>
        <dbReference type="EMBL" id="JAH57258.1"/>
    </source>
</evidence>
<reference evidence="1" key="1">
    <citation type="submission" date="2014-11" db="EMBL/GenBank/DDBJ databases">
        <authorList>
            <person name="Amaro Gonzalez C."/>
        </authorList>
    </citation>
    <scope>NUCLEOTIDE SEQUENCE</scope>
</reference>
<protein>
    <submittedName>
        <fullName evidence="1">Uncharacterized protein</fullName>
    </submittedName>
</protein>
<accession>A0A0E9TX12</accession>
<proteinExistence type="predicted"/>
<organism evidence="1">
    <name type="scientific">Anguilla anguilla</name>
    <name type="common">European freshwater eel</name>
    <name type="synonym">Muraena anguilla</name>
    <dbReference type="NCBI Taxonomy" id="7936"/>
    <lineage>
        <taxon>Eukaryota</taxon>
        <taxon>Metazoa</taxon>
        <taxon>Chordata</taxon>
        <taxon>Craniata</taxon>
        <taxon>Vertebrata</taxon>
        <taxon>Euteleostomi</taxon>
        <taxon>Actinopterygii</taxon>
        <taxon>Neopterygii</taxon>
        <taxon>Teleostei</taxon>
        <taxon>Anguilliformes</taxon>
        <taxon>Anguillidae</taxon>
        <taxon>Anguilla</taxon>
    </lineage>
</organism>
<reference evidence="1" key="2">
    <citation type="journal article" date="2015" name="Fish Shellfish Immunol.">
        <title>Early steps in the European eel (Anguilla anguilla)-Vibrio vulnificus interaction in the gills: Role of the RtxA13 toxin.</title>
        <authorList>
            <person name="Callol A."/>
            <person name="Pajuelo D."/>
            <person name="Ebbesson L."/>
            <person name="Teles M."/>
            <person name="MacKenzie S."/>
            <person name="Amaro C."/>
        </authorList>
    </citation>
    <scope>NUCLEOTIDE SEQUENCE</scope>
</reference>
<sequence>MQPQVIKYKIFIFK</sequence>
<dbReference type="EMBL" id="GBXM01051319">
    <property type="protein sequence ID" value="JAH57258.1"/>
    <property type="molecule type" value="Transcribed_RNA"/>
</dbReference>